<evidence type="ECO:0000313" key="2">
    <source>
        <dbReference type="Proteomes" id="UP001206483"/>
    </source>
</evidence>
<name>A0ABT1J441_9ACTN</name>
<dbReference type="PANTHER" id="PTHR34293">
    <property type="entry name" value="HTH-TYPE TRANSCRIPTIONAL REGULATOR TRMBL2"/>
    <property type="match status" value="1"/>
</dbReference>
<organism evidence="1 2">
    <name type="scientific">Kitasatospora paracochleata</name>
    <dbReference type="NCBI Taxonomy" id="58354"/>
    <lineage>
        <taxon>Bacteria</taxon>
        <taxon>Bacillati</taxon>
        <taxon>Actinomycetota</taxon>
        <taxon>Actinomycetes</taxon>
        <taxon>Kitasatosporales</taxon>
        <taxon>Streptomycetaceae</taxon>
        <taxon>Kitasatospora</taxon>
    </lineage>
</organism>
<protein>
    <submittedName>
        <fullName evidence="1">DNA-binding CsgD family transcriptional regulator</fullName>
    </submittedName>
</protein>
<reference evidence="1 2" key="1">
    <citation type="submission" date="2022-06" db="EMBL/GenBank/DDBJ databases">
        <title>Sequencing the genomes of 1000 actinobacteria strains.</title>
        <authorList>
            <person name="Klenk H.-P."/>
        </authorList>
    </citation>
    <scope>NUCLEOTIDE SEQUENCE [LARGE SCALE GENOMIC DNA]</scope>
    <source>
        <strain evidence="1 2">DSM 41656</strain>
    </source>
</reference>
<keyword evidence="1" id="KW-0238">DNA-binding</keyword>
<dbReference type="RefSeq" id="WP_253801090.1">
    <property type="nucleotide sequence ID" value="NZ_BAAAUB010000075.1"/>
</dbReference>
<accession>A0ABT1J441</accession>
<dbReference type="InterPro" id="IPR016032">
    <property type="entry name" value="Sig_transdc_resp-reg_C-effctor"/>
</dbReference>
<sequence length="311" mass="33806">MTLEEAAFALGDREPGSTRTRSSLGRLTELHLVEVVAAAGGVRRYHPLSPAAAEAAGVERVLQAANEVVQQIGQARALTRLVSRAYEEHRRTGDGALTTHHGHAAVTGAIHRAARECRDELLTFQPGGSRARQPLGAPLPPTLALLDRGVQVRSIYQHSARASAATQDFVKAVHDRGGDVRTLNESFERLIVFDRKTVFIPGRRDRRTAVEIRQPGVADFLSGVFDKAWMRAKPFTLPNRNRATTQISDELCIAIMRHVVAGDTDAVTAQQLGISVRRCQEYIARVASSLGSRSRAQLGFLVAQSGLLEDG</sequence>
<dbReference type="InterPro" id="IPR051797">
    <property type="entry name" value="TrmB-like"/>
</dbReference>
<dbReference type="GO" id="GO:0003677">
    <property type="term" value="F:DNA binding"/>
    <property type="evidence" value="ECO:0007669"/>
    <property type="project" value="UniProtKB-KW"/>
</dbReference>
<dbReference type="PANTHER" id="PTHR34293:SF1">
    <property type="entry name" value="HTH-TYPE TRANSCRIPTIONAL REGULATOR TRMBL2"/>
    <property type="match status" value="1"/>
</dbReference>
<comment type="caution">
    <text evidence="1">The sequence shown here is derived from an EMBL/GenBank/DDBJ whole genome shotgun (WGS) entry which is preliminary data.</text>
</comment>
<proteinExistence type="predicted"/>
<dbReference type="InterPro" id="IPR036388">
    <property type="entry name" value="WH-like_DNA-bd_sf"/>
</dbReference>
<evidence type="ECO:0000313" key="1">
    <source>
        <dbReference type="EMBL" id="MCP2312192.1"/>
    </source>
</evidence>
<dbReference type="Proteomes" id="UP001206483">
    <property type="component" value="Unassembled WGS sequence"/>
</dbReference>
<keyword evidence="2" id="KW-1185">Reference proteome</keyword>
<dbReference type="Gene3D" id="1.10.10.10">
    <property type="entry name" value="Winged helix-like DNA-binding domain superfamily/Winged helix DNA-binding domain"/>
    <property type="match status" value="1"/>
</dbReference>
<gene>
    <name evidence="1" type="ORF">FHR36_005358</name>
</gene>
<dbReference type="EMBL" id="JAMZDX010000005">
    <property type="protein sequence ID" value="MCP2312192.1"/>
    <property type="molecule type" value="Genomic_DNA"/>
</dbReference>
<dbReference type="SUPFAM" id="SSF46894">
    <property type="entry name" value="C-terminal effector domain of the bipartite response regulators"/>
    <property type="match status" value="1"/>
</dbReference>